<gene>
    <name evidence="3" type="primary">LOC18600203</name>
</gene>
<feature type="domain" description="F-box" evidence="1">
    <location>
        <begin position="14"/>
        <end position="54"/>
    </location>
</feature>
<protein>
    <submittedName>
        <fullName evidence="3">F-box/LRR-repeat/kelch-repeat protein At1g09650</fullName>
    </submittedName>
</protein>
<dbReference type="NCBIfam" id="TIGR01640">
    <property type="entry name" value="F_box_assoc_1"/>
    <property type="match status" value="1"/>
</dbReference>
<dbReference type="Proteomes" id="UP000694886">
    <property type="component" value="Chromosome 5"/>
</dbReference>
<name>A0AB32WFC2_THECC</name>
<dbReference type="KEGG" id="tcc:18600203"/>
<sequence length="469" mass="53329">MAGRSGTNLKNNYWPEDLLLLILATLPTKSLLRFKCVSVHWLSLIINPYFIEQHLEEQQKNDYPHLIFATRATGPVMGMVFESMHKVLESMAIVDVEVGDEEGAKIRKGLKQSSSNICHLPCFRYFTSNSCDGIICLFGITNVFVYNPRTREFRIVKMQKKGFSPVFSSSVDFFGTPFCSLNFDNPGMGRVKGQMAWFEQLKCSLFSLVSSSQETNNRAYSDIFFAVRIFPKDFLVGFGRDQVTKECKIIRLFTPKEENHIHECEVFTLSSDAGASWRGLGEVAYFIRAAQLPVYLNGALHYILDVRHANPSEVIVSFDLHIEKFQAISHPSCFSEVSDRRTLKRMGLLSLRSSLCLVEGKYKSPPTLLNIWIMNQSNGIWEKMFSINWGLTEYGIALAFRIAELKDGTFLVLRYGRNLEIFDPESQSDSEVLIQHENSVDYYANSESLVPLYGKPLVELRCHANCCLG</sequence>
<dbReference type="InterPro" id="IPR001810">
    <property type="entry name" value="F-box_dom"/>
</dbReference>
<organism evidence="2 3">
    <name type="scientific">Theobroma cacao</name>
    <name type="common">Cacao</name>
    <name type="synonym">Cocoa</name>
    <dbReference type="NCBI Taxonomy" id="3641"/>
    <lineage>
        <taxon>Eukaryota</taxon>
        <taxon>Viridiplantae</taxon>
        <taxon>Streptophyta</taxon>
        <taxon>Embryophyta</taxon>
        <taxon>Tracheophyta</taxon>
        <taxon>Spermatophyta</taxon>
        <taxon>Magnoliopsida</taxon>
        <taxon>eudicotyledons</taxon>
        <taxon>Gunneridae</taxon>
        <taxon>Pentapetalae</taxon>
        <taxon>rosids</taxon>
        <taxon>malvids</taxon>
        <taxon>Malvales</taxon>
        <taxon>Malvaceae</taxon>
        <taxon>Byttnerioideae</taxon>
        <taxon>Theobroma</taxon>
    </lineage>
</organism>
<dbReference type="AlphaFoldDB" id="A0AB32WFC2"/>
<dbReference type="SMART" id="SM00256">
    <property type="entry name" value="FBOX"/>
    <property type="match status" value="1"/>
</dbReference>
<dbReference type="Pfam" id="PF08268">
    <property type="entry name" value="FBA_3"/>
    <property type="match status" value="1"/>
</dbReference>
<dbReference type="RefSeq" id="XP_017976575.1">
    <property type="nucleotide sequence ID" value="XM_018121086.1"/>
</dbReference>
<dbReference type="PANTHER" id="PTHR31111:SF136">
    <property type="entry name" value="F-BOX ASSOCIATED DOMAIN-CONTAINING PROTEIN"/>
    <property type="match status" value="1"/>
</dbReference>
<reference evidence="2" key="1">
    <citation type="journal article" date="1997" name="Nucleic Acids Res.">
        <title>tRNAscan-SE: a program for improved detection of transfer RNA genes in genomic sequence.</title>
        <authorList>
            <person name="Lowe T.M."/>
            <person name="Eddy S.R."/>
        </authorList>
    </citation>
    <scope>NUCLEOTIDE SEQUENCE [LARGE SCALE GENOMIC DNA]</scope>
    <source>
        <strain evidence="2">r\B97-61/B2</strain>
    </source>
</reference>
<evidence type="ECO:0000313" key="3">
    <source>
        <dbReference type="RefSeq" id="XP_017976575.1"/>
    </source>
</evidence>
<accession>A0AB32WFC2</accession>
<dbReference type="Gramene" id="Tc05v2_t023590.1">
    <property type="protein sequence ID" value="Tc05v2_p023590.1"/>
    <property type="gene ID" value="Tc05v2_g023590"/>
</dbReference>
<evidence type="ECO:0000259" key="1">
    <source>
        <dbReference type="SMART" id="SM00256"/>
    </source>
</evidence>
<dbReference type="SUPFAM" id="SSF81383">
    <property type="entry name" value="F-box domain"/>
    <property type="match status" value="1"/>
</dbReference>
<proteinExistence type="predicted"/>
<reference evidence="3" key="2">
    <citation type="submission" date="2025-08" db="UniProtKB">
        <authorList>
            <consortium name="RefSeq"/>
        </authorList>
    </citation>
    <scope>IDENTIFICATION</scope>
</reference>
<dbReference type="InterPro" id="IPR017451">
    <property type="entry name" value="F-box-assoc_interact_dom"/>
</dbReference>
<dbReference type="InterPro" id="IPR036047">
    <property type="entry name" value="F-box-like_dom_sf"/>
</dbReference>
<dbReference type="PANTHER" id="PTHR31111">
    <property type="entry name" value="BNAA05G37150D PROTEIN-RELATED"/>
    <property type="match status" value="1"/>
</dbReference>
<dbReference type="Pfam" id="PF00646">
    <property type="entry name" value="F-box"/>
    <property type="match status" value="1"/>
</dbReference>
<dbReference type="InterPro" id="IPR013187">
    <property type="entry name" value="F-box-assoc_dom_typ3"/>
</dbReference>
<evidence type="ECO:0000313" key="2">
    <source>
        <dbReference type="Proteomes" id="UP000694886"/>
    </source>
</evidence>
<dbReference type="GeneID" id="18600203"/>